<dbReference type="Gene3D" id="1.10.357.10">
    <property type="entry name" value="Tetracycline Repressor, domain 2"/>
    <property type="match status" value="1"/>
</dbReference>
<dbReference type="SUPFAM" id="SSF46689">
    <property type="entry name" value="Homeodomain-like"/>
    <property type="match status" value="1"/>
</dbReference>
<dbReference type="PANTHER" id="PTHR30328:SF54">
    <property type="entry name" value="HTH-TYPE TRANSCRIPTIONAL REPRESSOR SCO4008"/>
    <property type="match status" value="1"/>
</dbReference>
<evidence type="ECO:0000256" key="2">
    <source>
        <dbReference type="PROSITE-ProRule" id="PRU00335"/>
    </source>
</evidence>
<evidence type="ECO:0000313" key="5">
    <source>
        <dbReference type="EMBL" id="TDR15620.1"/>
    </source>
</evidence>
<dbReference type="NCBIfam" id="NF011584">
    <property type="entry name" value="PRK15008.1"/>
    <property type="match status" value="1"/>
</dbReference>
<feature type="DNA-binding region" description="H-T-H motif" evidence="2">
    <location>
        <begin position="57"/>
        <end position="76"/>
    </location>
</feature>
<feature type="domain" description="HTH tetR-type" evidence="4">
    <location>
        <begin position="34"/>
        <end position="94"/>
    </location>
</feature>
<dbReference type="Gene3D" id="1.10.10.60">
    <property type="entry name" value="Homeodomain-like"/>
    <property type="match status" value="1"/>
</dbReference>
<protein>
    <submittedName>
        <fullName evidence="5">TetR family transcriptional regulator</fullName>
    </submittedName>
</protein>
<dbReference type="PROSITE" id="PS01081">
    <property type="entry name" value="HTH_TETR_1"/>
    <property type="match status" value="1"/>
</dbReference>
<gene>
    <name evidence="5" type="ORF">C8D85_0994</name>
</gene>
<dbReference type="SUPFAM" id="SSF48498">
    <property type="entry name" value="Tetracyclin repressor-like, C-terminal domain"/>
    <property type="match status" value="1"/>
</dbReference>
<dbReference type="InterPro" id="IPR036271">
    <property type="entry name" value="Tet_transcr_reg_TetR-rel_C_sf"/>
</dbReference>
<dbReference type="InterPro" id="IPR050109">
    <property type="entry name" value="HTH-type_TetR-like_transc_reg"/>
</dbReference>
<sequence>MTKADISLKGTKVQPLKKPRTELEPGARRRKKFDDKRQFILETALSVFSKYGFHGTTIEQIANSADISKTNLFYYFSNKEELYLTILENILNDWLKPITVFEEVDDPEDVLKNYIRLKLELSRDQPEASRLFCLEIIQGAPILKGYLENELKSILQDKSKVIESWVSKGKIKPINPIQLIFFIWSTTQHFADFNVQVKAITGKDLSNKKFFEETCSAIQQLIIDGLKRPRL</sequence>
<dbReference type="AlphaFoldDB" id="A0A4R6XD29"/>
<dbReference type="OrthoDB" id="6860332at2"/>
<evidence type="ECO:0000259" key="4">
    <source>
        <dbReference type="PROSITE" id="PS50977"/>
    </source>
</evidence>
<dbReference type="InterPro" id="IPR009057">
    <property type="entry name" value="Homeodomain-like_sf"/>
</dbReference>
<proteinExistence type="predicted"/>
<dbReference type="Proteomes" id="UP000295729">
    <property type="component" value="Unassembled WGS sequence"/>
</dbReference>
<name>A0A4R6XD29_9GAMM</name>
<keyword evidence="1 2" id="KW-0238">DNA-binding</keyword>
<dbReference type="GO" id="GO:0003677">
    <property type="term" value="F:DNA binding"/>
    <property type="evidence" value="ECO:0007669"/>
    <property type="project" value="UniProtKB-UniRule"/>
</dbReference>
<evidence type="ECO:0000313" key="6">
    <source>
        <dbReference type="Proteomes" id="UP000295729"/>
    </source>
</evidence>
<dbReference type="InterPro" id="IPR001647">
    <property type="entry name" value="HTH_TetR"/>
</dbReference>
<comment type="caution">
    <text evidence="5">The sequence shown here is derived from an EMBL/GenBank/DDBJ whole genome shotgun (WGS) entry which is preliminary data.</text>
</comment>
<dbReference type="InterPro" id="IPR013573">
    <property type="entry name" value="Tscrpt_reg_YcdC_C"/>
</dbReference>
<feature type="region of interest" description="Disordered" evidence="3">
    <location>
        <begin position="1"/>
        <end position="27"/>
    </location>
</feature>
<dbReference type="Pfam" id="PF08362">
    <property type="entry name" value="TetR_C_3"/>
    <property type="match status" value="1"/>
</dbReference>
<dbReference type="Pfam" id="PF00440">
    <property type="entry name" value="TetR_N"/>
    <property type="match status" value="1"/>
</dbReference>
<dbReference type="PROSITE" id="PS50977">
    <property type="entry name" value="HTH_TETR_2"/>
    <property type="match status" value="1"/>
</dbReference>
<keyword evidence="6" id="KW-1185">Reference proteome</keyword>
<reference evidence="5 6" key="1">
    <citation type="submission" date="2019-03" db="EMBL/GenBank/DDBJ databases">
        <title>Genomic Encyclopedia of Type Strains, Phase IV (KMG-IV): sequencing the most valuable type-strain genomes for metagenomic binning, comparative biology and taxonomic classification.</title>
        <authorList>
            <person name="Goeker M."/>
        </authorList>
    </citation>
    <scope>NUCLEOTIDE SEQUENCE [LARGE SCALE GENOMIC DNA]</scope>
    <source>
        <strain evidence="5 6">DSM 5604</strain>
    </source>
</reference>
<evidence type="ECO:0000256" key="1">
    <source>
        <dbReference type="ARBA" id="ARBA00023125"/>
    </source>
</evidence>
<dbReference type="EMBL" id="SNZA01000001">
    <property type="protein sequence ID" value="TDR15620.1"/>
    <property type="molecule type" value="Genomic_DNA"/>
</dbReference>
<organism evidence="5 6">
    <name type="scientific">Marinomonas communis</name>
    <dbReference type="NCBI Taxonomy" id="28254"/>
    <lineage>
        <taxon>Bacteria</taxon>
        <taxon>Pseudomonadati</taxon>
        <taxon>Pseudomonadota</taxon>
        <taxon>Gammaproteobacteria</taxon>
        <taxon>Oceanospirillales</taxon>
        <taxon>Oceanospirillaceae</taxon>
        <taxon>Marinomonas</taxon>
    </lineage>
</organism>
<accession>A0A4R6XD29</accession>
<dbReference type="RefSeq" id="WP_133560222.1">
    <property type="nucleotide sequence ID" value="NZ_SNZA01000001.1"/>
</dbReference>
<dbReference type="GO" id="GO:0045892">
    <property type="term" value="P:negative regulation of DNA-templated transcription"/>
    <property type="evidence" value="ECO:0007669"/>
    <property type="project" value="InterPro"/>
</dbReference>
<dbReference type="PANTHER" id="PTHR30328">
    <property type="entry name" value="TRANSCRIPTIONAL REPRESSOR"/>
    <property type="match status" value="1"/>
</dbReference>
<dbReference type="InterPro" id="IPR023772">
    <property type="entry name" value="DNA-bd_HTH_TetR-type_CS"/>
</dbReference>
<evidence type="ECO:0000256" key="3">
    <source>
        <dbReference type="SAM" id="MobiDB-lite"/>
    </source>
</evidence>
<dbReference type="PRINTS" id="PR00455">
    <property type="entry name" value="HTHTETR"/>
</dbReference>